<gene>
    <name evidence="2" type="ORF">C1645_876272</name>
</gene>
<sequence>MPRQLPADCLNEIFEYLEDDKPALYSCLLVNRLWCKVSVRILWRNIWNFRYSIAYQHRPKVSLKIISTLVACLPDESKELLNKNGVIIPTPTSESPLFNYASFCKVLSIYEICRIIDVDLDKIPSALLSLKSRNCLVVNEVIKMFTNQISVLKKLTYINNIYNINPNEISFTCFSEARDSLTYLTELNCSSDIPSEFIHQLSRICHNLQTLRIDFFENIDFNIIIELNELISLQNSLKNLNLSAFDGGDWIDILPSLTKHSNTLTKLQLNSDNDNLPLSFVASFPNLQEIEFSFSFGGAYFDDFEKLQYAIFPKLQILNIPYDCPKPEHVMNILKNNGKNLEEISFPKHNNDLNLIIAKFCPNLRKLFVLFNDDELDTLITIFNRCQHLESIKFWCGERFFLSEKEVLETVAKYSPKNFYELKIYNDSISKLLPEDLESFFISWKNRSPKKSLTLIIIRDYFVGFQVNEENMKIINKYKNLGIIRKFEIRD</sequence>
<organism evidence="2 3">
    <name type="scientific">Glomus cerebriforme</name>
    <dbReference type="NCBI Taxonomy" id="658196"/>
    <lineage>
        <taxon>Eukaryota</taxon>
        <taxon>Fungi</taxon>
        <taxon>Fungi incertae sedis</taxon>
        <taxon>Mucoromycota</taxon>
        <taxon>Glomeromycotina</taxon>
        <taxon>Glomeromycetes</taxon>
        <taxon>Glomerales</taxon>
        <taxon>Glomeraceae</taxon>
        <taxon>Glomus</taxon>
    </lineage>
</organism>
<evidence type="ECO:0000259" key="1">
    <source>
        <dbReference type="Pfam" id="PF12937"/>
    </source>
</evidence>
<dbReference type="PANTHER" id="PTHR38926">
    <property type="entry name" value="F-BOX DOMAIN CONTAINING PROTEIN, EXPRESSED"/>
    <property type="match status" value="1"/>
</dbReference>
<dbReference type="PANTHER" id="PTHR38926:SF5">
    <property type="entry name" value="F-BOX AND LEUCINE-RICH REPEAT PROTEIN 6"/>
    <property type="match status" value="1"/>
</dbReference>
<keyword evidence="3" id="KW-1185">Reference proteome</keyword>
<dbReference type="InterPro" id="IPR001810">
    <property type="entry name" value="F-box_dom"/>
</dbReference>
<dbReference type="STRING" id="658196.A0A397SVY9"/>
<dbReference type="InterPro" id="IPR036047">
    <property type="entry name" value="F-box-like_dom_sf"/>
</dbReference>
<protein>
    <recommendedName>
        <fullName evidence="1">F-box domain-containing protein</fullName>
    </recommendedName>
</protein>
<dbReference type="EMBL" id="QKYT01000188">
    <property type="protein sequence ID" value="RIA90198.1"/>
    <property type="molecule type" value="Genomic_DNA"/>
</dbReference>
<proteinExistence type="predicted"/>
<accession>A0A397SVY9</accession>
<reference evidence="2 3" key="1">
    <citation type="submission" date="2018-06" db="EMBL/GenBank/DDBJ databases">
        <title>Comparative genomics reveals the genomic features of Rhizophagus irregularis, R. cerebriforme, R. diaphanum and Gigaspora rosea, and their symbiotic lifestyle signature.</title>
        <authorList>
            <person name="Morin E."/>
            <person name="San Clemente H."/>
            <person name="Chen E.C.H."/>
            <person name="De La Providencia I."/>
            <person name="Hainaut M."/>
            <person name="Kuo A."/>
            <person name="Kohler A."/>
            <person name="Murat C."/>
            <person name="Tang N."/>
            <person name="Roy S."/>
            <person name="Loubradou J."/>
            <person name="Henrissat B."/>
            <person name="Grigoriev I.V."/>
            <person name="Corradi N."/>
            <person name="Roux C."/>
            <person name="Martin F.M."/>
        </authorList>
    </citation>
    <scope>NUCLEOTIDE SEQUENCE [LARGE SCALE GENOMIC DNA]</scope>
    <source>
        <strain evidence="2 3">DAOM 227022</strain>
    </source>
</reference>
<dbReference type="InterPro" id="IPR032675">
    <property type="entry name" value="LRR_dom_sf"/>
</dbReference>
<evidence type="ECO:0000313" key="2">
    <source>
        <dbReference type="EMBL" id="RIA90198.1"/>
    </source>
</evidence>
<feature type="domain" description="F-box" evidence="1">
    <location>
        <begin position="4"/>
        <end position="46"/>
    </location>
</feature>
<dbReference type="AlphaFoldDB" id="A0A397SVY9"/>
<comment type="caution">
    <text evidence="2">The sequence shown here is derived from an EMBL/GenBank/DDBJ whole genome shotgun (WGS) entry which is preliminary data.</text>
</comment>
<name>A0A397SVY9_9GLOM</name>
<dbReference type="Pfam" id="PF12937">
    <property type="entry name" value="F-box-like"/>
    <property type="match status" value="1"/>
</dbReference>
<dbReference type="Gene3D" id="3.80.10.10">
    <property type="entry name" value="Ribonuclease Inhibitor"/>
    <property type="match status" value="1"/>
</dbReference>
<dbReference type="SUPFAM" id="SSF52047">
    <property type="entry name" value="RNI-like"/>
    <property type="match status" value="1"/>
</dbReference>
<dbReference type="SUPFAM" id="SSF81383">
    <property type="entry name" value="F-box domain"/>
    <property type="match status" value="1"/>
</dbReference>
<dbReference type="Proteomes" id="UP000265703">
    <property type="component" value="Unassembled WGS sequence"/>
</dbReference>
<dbReference type="OrthoDB" id="550575at2759"/>
<evidence type="ECO:0000313" key="3">
    <source>
        <dbReference type="Proteomes" id="UP000265703"/>
    </source>
</evidence>